<dbReference type="InterPro" id="IPR029070">
    <property type="entry name" value="Chitinase_insertion_sf"/>
</dbReference>
<accession>A0ABD0K3P3</accession>
<name>A0ABD0K3P3_9CAEN</name>
<evidence type="ECO:0000259" key="1">
    <source>
        <dbReference type="PROSITE" id="PS51910"/>
    </source>
</evidence>
<dbReference type="SUPFAM" id="SSF51445">
    <property type="entry name" value="(Trans)glycosidases"/>
    <property type="match status" value="1"/>
</dbReference>
<protein>
    <recommendedName>
        <fullName evidence="1">GH18 domain-containing protein</fullName>
    </recommendedName>
</protein>
<feature type="domain" description="GH18" evidence="1">
    <location>
        <begin position="1"/>
        <end position="299"/>
    </location>
</feature>
<dbReference type="InterPro" id="IPR011583">
    <property type="entry name" value="Chitinase_II/V-like_cat"/>
</dbReference>
<dbReference type="AlphaFoldDB" id="A0ABD0K3P3"/>
<organism evidence="2 3">
    <name type="scientific">Batillaria attramentaria</name>
    <dbReference type="NCBI Taxonomy" id="370345"/>
    <lineage>
        <taxon>Eukaryota</taxon>
        <taxon>Metazoa</taxon>
        <taxon>Spiralia</taxon>
        <taxon>Lophotrochozoa</taxon>
        <taxon>Mollusca</taxon>
        <taxon>Gastropoda</taxon>
        <taxon>Caenogastropoda</taxon>
        <taxon>Sorbeoconcha</taxon>
        <taxon>Cerithioidea</taxon>
        <taxon>Batillariidae</taxon>
        <taxon>Batillaria</taxon>
    </lineage>
</organism>
<dbReference type="Pfam" id="PF00704">
    <property type="entry name" value="Glyco_hydro_18"/>
    <property type="match status" value="1"/>
</dbReference>
<dbReference type="SUPFAM" id="SSF54556">
    <property type="entry name" value="Chitinase insertion domain"/>
    <property type="match status" value="1"/>
</dbReference>
<dbReference type="SMART" id="SM00636">
    <property type="entry name" value="Glyco_18"/>
    <property type="match status" value="1"/>
</dbReference>
<dbReference type="Gene3D" id="3.10.50.10">
    <property type="match status" value="1"/>
</dbReference>
<dbReference type="InterPro" id="IPR017853">
    <property type="entry name" value="GH"/>
</dbReference>
<dbReference type="InterPro" id="IPR050314">
    <property type="entry name" value="Glycosyl_Hydrlase_18"/>
</dbReference>
<evidence type="ECO:0000313" key="2">
    <source>
        <dbReference type="EMBL" id="KAK7482030.1"/>
    </source>
</evidence>
<dbReference type="Proteomes" id="UP001519460">
    <property type="component" value="Unassembled WGS sequence"/>
</dbReference>
<dbReference type="PANTHER" id="PTHR11177:SF317">
    <property type="entry name" value="CHITINASE 12-RELATED"/>
    <property type="match status" value="1"/>
</dbReference>
<gene>
    <name evidence="2" type="ORF">BaRGS_00026722</name>
</gene>
<dbReference type="PROSITE" id="PS51910">
    <property type="entry name" value="GH18_2"/>
    <property type="match status" value="1"/>
</dbReference>
<dbReference type="InterPro" id="IPR001223">
    <property type="entry name" value="Glyco_hydro18_cat"/>
</dbReference>
<evidence type="ECO:0000313" key="3">
    <source>
        <dbReference type="Proteomes" id="UP001519460"/>
    </source>
</evidence>
<keyword evidence="3" id="KW-1185">Reference proteome</keyword>
<dbReference type="PANTHER" id="PTHR11177">
    <property type="entry name" value="CHITINASE"/>
    <property type="match status" value="1"/>
</dbReference>
<proteinExistence type="predicted"/>
<comment type="caution">
    <text evidence="2">The sequence shown here is derived from an EMBL/GenBank/DDBJ whole genome shotgun (WGS) entry which is preliminary data.</text>
</comment>
<dbReference type="EMBL" id="JACVVK020000252">
    <property type="protein sequence ID" value="KAK7482030.1"/>
    <property type="molecule type" value="Genomic_DNA"/>
</dbReference>
<sequence length="301" mass="33159">MVKWSYVSTAACCQLPASDSMKADQPSLKVLLDIGGWPMGSEEFTKLVSSQSNMQTFAANAIKYLRQFNFDGLVIDWEYPVTRPPSTLMEAFENEVQGNSRPRLLLAAGISTSPWQISQSFELPDISEYVDWLDLRAMGLHGTWEGGLDHHAALYSPTWDEKDSILIVNASVPSEKLDLGIPFYGQYFNLTDPTNYDVGAPINGGGTMAYYEICKLLTENSDSVTTGRLSNTKAPYVVDGSRWTGYDDAMSIQEKVDYVMEHGLGGVAVFSIDMDDFNGLCGGESNPLLHTIQRQFSGLVG</sequence>
<dbReference type="Gene3D" id="3.20.20.80">
    <property type="entry name" value="Glycosidases"/>
    <property type="match status" value="1"/>
</dbReference>
<reference evidence="2 3" key="1">
    <citation type="journal article" date="2023" name="Sci. Data">
        <title>Genome assembly of the Korean intertidal mud-creeper Batillaria attramentaria.</title>
        <authorList>
            <person name="Patra A.K."/>
            <person name="Ho P.T."/>
            <person name="Jun S."/>
            <person name="Lee S.J."/>
            <person name="Kim Y."/>
            <person name="Won Y.J."/>
        </authorList>
    </citation>
    <scope>NUCLEOTIDE SEQUENCE [LARGE SCALE GENOMIC DNA]</scope>
    <source>
        <strain evidence="2">Wonlab-2016</strain>
    </source>
</reference>